<dbReference type="InterPro" id="IPR011008">
    <property type="entry name" value="Dimeric_a/b-barrel"/>
</dbReference>
<dbReference type="RefSeq" id="WP_181752974.1">
    <property type="nucleotide sequence ID" value="NZ_JACEOG010000001.1"/>
</dbReference>
<dbReference type="EMBL" id="JACEOG010000001">
    <property type="protein sequence ID" value="MBA4607132.1"/>
    <property type="molecule type" value="Genomic_DNA"/>
</dbReference>
<dbReference type="GO" id="GO:0004497">
    <property type="term" value="F:monooxygenase activity"/>
    <property type="evidence" value="ECO:0007669"/>
    <property type="project" value="UniProtKB-KW"/>
</dbReference>
<sequence length="109" mass="11508">MTINATVGFTIHAGTNAQFEAAFAQARDAFLADEGCLRYDLQRVRGSDVDYVLLEAYASEDAVEAHGANPALRTLGRALKGSLLSGPDVVVLDPAGEQVELASGSRLRS</sequence>
<dbReference type="InterPro" id="IPR050744">
    <property type="entry name" value="AI-2_Isomerase_LsrG"/>
</dbReference>
<dbReference type="PANTHER" id="PTHR33336">
    <property type="entry name" value="QUINOL MONOOXYGENASE YGIN-RELATED"/>
    <property type="match status" value="1"/>
</dbReference>
<gene>
    <name evidence="2" type="ORF">H1W00_01415</name>
</gene>
<dbReference type="Gene3D" id="3.30.70.100">
    <property type="match status" value="1"/>
</dbReference>
<dbReference type="PROSITE" id="PS51725">
    <property type="entry name" value="ABM"/>
    <property type="match status" value="1"/>
</dbReference>
<dbReference type="InterPro" id="IPR007138">
    <property type="entry name" value="ABM_dom"/>
</dbReference>
<organism evidence="2 3">
    <name type="scientific">Aeromicrobium phoceense</name>
    <dbReference type="NCBI Taxonomy" id="2754045"/>
    <lineage>
        <taxon>Bacteria</taxon>
        <taxon>Bacillati</taxon>
        <taxon>Actinomycetota</taxon>
        <taxon>Actinomycetes</taxon>
        <taxon>Propionibacteriales</taxon>
        <taxon>Nocardioidaceae</taxon>
        <taxon>Aeromicrobium</taxon>
    </lineage>
</organism>
<keyword evidence="2" id="KW-0560">Oxidoreductase</keyword>
<protein>
    <submittedName>
        <fullName evidence="2">Antibiotic biosynthesis monooxygenase</fullName>
    </submittedName>
</protein>
<comment type="caution">
    <text evidence="2">The sequence shown here is derived from an EMBL/GenBank/DDBJ whole genome shotgun (WGS) entry which is preliminary data.</text>
</comment>
<feature type="domain" description="ABM" evidence="1">
    <location>
        <begin position="3"/>
        <end position="92"/>
    </location>
</feature>
<dbReference type="Pfam" id="PF03992">
    <property type="entry name" value="ABM"/>
    <property type="match status" value="1"/>
</dbReference>
<accession>A0A838XB42</accession>
<keyword evidence="3" id="KW-1185">Reference proteome</keyword>
<dbReference type="SUPFAM" id="SSF54909">
    <property type="entry name" value="Dimeric alpha+beta barrel"/>
    <property type="match status" value="1"/>
</dbReference>
<evidence type="ECO:0000313" key="3">
    <source>
        <dbReference type="Proteomes" id="UP000550354"/>
    </source>
</evidence>
<dbReference type="PANTHER" id="PTHR33336:SF15">
    <property type="entry name" value="ABM DOMAIN-CONTAINING PROTEIN"/>
    <property type="match status" value="1"/>
</dbReference>
<evidence type="ECO:0000313" key="2">
    <source>
        <dbReference type="EMBL" id="MBA4607132.1"/>
    </source>
</evidence>
<name>A0A838XB42_9ACTN</name>
<dbReference type="AlphaFoldDB" id="A0A838XB42"/>
<evidence type="ECO:0000259" key="1">
    <source>
        <dbReference type="PROSITE" id="PS51725"/>
    </source>
</evidence>
<dbReference type="Proteomes" id="UP000550354">
    <property type="component" value="Unassembled WGS sequence"/>
</dbReference>
<proteinExistence type="predicted"/>
<keyword evidence="2" id="KW-0503">Monooxygenase</keyword>
<reference evidence="2 3" key="1">
    <citation type="submission" date="2020-07" db="EMBL/GenBank/DDBJ databases">
        <title>Draft genome and description of Aeromicrobium phoceense strain Marseille-Q0843 isolated from healthy skin swab.</title>
        <authorList>
            <person name="Boxberger M."/>
            <person name="La Scola B."/>
        </authorList>
    </citation>
    <scope>NUCLEOTIDE SEQUENCE [LARGE SCALE GENOMIC DNA]</scope>
    <source>
        <strain evidence="2 3">Marseille-Q0843</strain>
    </source>
</reference>